<dbReference type="PANTHER" id="PTHR43591:SF105">
    <property type="entry name" value="METHYLTRANSFERASE DOMAIN-CONTAINING PROTEIN-RELATED"/>
    <property type="match status" value="1"/>
</dbReference>
<dbReference type="EMBL" id="PXOF01000049">
    <property type="protein sequence ID" value="RGP70730.1"/>
    <property type="molecule type" value="Genomic_DNA"/>
</dbReference>
<name>A0A395SEB3_FUSSP</name>
<evidence type="ECO:0000313" key="4">
    <source>
        <dbReference type="Proteomes" id="UP000266152"/>
    </source>
</evidence>
<feature type="compositionally biased region" description="Polar residues" evidence="2">
    <location>
        <begin position="50"/>
        <end position="61"/>
    </location>
</feature>
<evidence type="ECO:0000256" key="1">
    <source>
        <dbReference type="ARBA" id="ARBA00038158"/>
    </source>
</evidence>
<sequence>MAKKRRSKPRKGTPARHNQSQTSTMSSEDSYAVQSGRQSSDGTRSEHANSDGNNTAMTSIVGTDEEPHHHNDSDLDEDVDEDDMISIYPASQYPGVPAAHQVETPFSPDLHEADSDMYAMMSYFHVARLPFTDLVLRAASTRSLWAQDLDYREIHGRRYCREYYMPNDDIEQWRMAIQHQVFMHVLDGGLTLAPIQNPDHILDVGTGTGEWAIKMAELQPQCEVVGTDIAAIAETKSVPMNVFFEIEDAEDWDRHPDTYDLIHFRLMEGAFRNWSFVYDNTYFSLKPGGWIEVQDFVSAEGFIQFLSQFADNSPMHELLRDLEIASEKSGRPRGTYHLEPRLLMDAGFVDVRVTEYSIPITVAEASAGKIWLISCLDGLEAHCLRLLTEYMDWDPEKCKQACEAAARDLANAAKDPIKSKGLQIKMRIIIGRKPLDAPRTDLAELLGRCHSPATELNGDSSNPTLHADDHMTAGPS</sequence>
<organism evidence="3 4">
    <name type="scientific">Fusarium sporotrichioides</name>
    <dbReference type="NCBI Taxonomy" id="5514"/>
    <lineage>
        <taxon>Eukaryota</taxon>
        <taxon>Fungi</taxon>
        <taxon>Dikarya</taxon>
        <taxon>Ascomycota</taxon>
        <taxon>Pezizomycotina</taxon>
        <taxon>Sordariomycetes</taxon>
        <taxon>Hypocreomycetidae</taxon>
        <taxon>Hypocreales</taxon>
        <taxon>Nectriaceae</taxon>
        <taxon>Fusarium</taxon>
    </lineage>
</organism>
<feature type="compositionally biased region" description="Basic and acidic residues" evidence="2">
    <location>
        <begin position="466"/>
        <end position="476"/>
    </location>
</feature>
<dbReference type="STRING" id="5514.A0A395SEB3"/>
<reference evidence="3 4" key="1">
    <citation type="journal article" date="2018" name="PLoS Pathog.">
        <title>Evolution of structural diversity of trichothecenes, a family of toxins produced by plant pathogenic and entomopathogenic fungi.</title>
        <authorList>
            <person name="Proctor R.H."/>
            <person name="McCormick S.P."/>
            <person name="Kim H.S."/>
            <person name="Cardoza R.E."/>
            <person name="Stanley A.M."/>
            <person name="Lindo L."/>
            <person name="Kelly A."/>
            <person name="Brown D.W."/>
            <person name="Lee T."/>
            <person name="Vaughan M.M."/>
            <person name="Alexander N.J."/>
            <person name="Busman M."/>
            <person name="Gutierrez S."/>
        </authorList>
    </citation>
    <scope>NUCLEOTIDE SEQUENCE [LARGE SCALE GENOMIC DNA]</scope>
    <source>
        <strain evidence="3 4">NRRL 3299</strain>
    </source>
</reference>
<dbReference type="Proteomes" id="UP000266152">
    <property type="component" value="Unassembled WGS sequence"/>
</dbReference>
<dbReference type="Gene3D" id="3.40.50.150">
    <property type="entry name" value="Vaccinia Virus protein VP39"/>
    <property type="match status" value="1"/>
</dbReference>
<gene>
    <name evidence="3" type="ORF">FSPOR_3749</name>
</gene>
<feature type="compositionally biased region" description="Basic residues" evidence="2">
    <location>
        <begin position="1"/>
        <end position="14"/>
    </location>
</feature>
<feature type="region of interest" description="Disordered" evidence="2">
    <location>
        <begin position="453"/>
        <end position="476"/>
    </location>
</feature>
<dbReference type="InterPro" id="IPR029063">
    <property type="entry name" value="SAM-dependent_MTases_sf"/>
</dbReference>
<accession>A0A395SEB3</accession>
<dbReference type="PANTHER" id="PTHR43591">
    <property type="entry name" value="METHYLTRANSFERASE"/>
    <property type="match status" value="1"/>
</dbReference>
<dbReference type="Pfam" id="PF13489">
    <property type="entry name" value="Methyltransf_23"/>
    <property type="match status" value="1"/>
</dbReference>
<dbReference type="SUPFAM" id="SSF53335">
    <property type="entry name" value="S-adenosyl-L-methionine-dependent methyltransferases"/>
    <property type="match status" value="1"/>
</dbReference>
<feature type="compositionally biased region" description="Polar residues" evidence="2">
    <location>
        <begin position="16"/>
        <end position="42"/>
    </location>
</feature>
<proteinExistence type="inferred from homology"/>
<evidence type="ECO:0000313" key="3">
    <source>
        <dbReference type="EMBL" id="RGP70730.1"/>
    </source>
</evidence>
<dbReference type="AlphaFoldDB" id="A0A395SEB3"/>
<evidence type="ECO:0008006" key="5">
    <source>
        <dbReference type="Google" id="ProtNLM"/>
    </source>
</evidence>
<evidence type="ECO:0000256" key="2">
    <source>
        <dbReference type="SAM" id="MobiDB-lite"/>
    </source>
</evidence>
<comment type="similarity">
    <text evidence="1">Belongs to the methyltransferase superfamily. LaeA methyltransferase family.</text>
</comment>
<keyword evidence="4" id="KW-1185">Reference proteome</keyword>
<dbReference type="CDD" id="cd02440">
    <property type="entry name" value="AdoMet_MTases"/>
    <property type="match status" value="1"/>
</dbReference>
<protein>
    <recommendedName>
        <fullName evidence="5">Methyltransferase</fullName>
    </recommendedName>
</protein>
<comment type="caution">
    <text evidence="3">The sequence shown here is derived from an EMBL/GenBank/DDBJ whole genome shotgun (WGS) entry which is preliminary data.</text>
</comment>
<dbReference type="GO" id="GO:0008168">
    <property type="term" value="F:methyltransferase activity"/>
    <property type="evidence" value="ECO:0007669"/>
    <property type="project" value="TreeGrafter"/>
</dbReference>
<feature type="region of interest" description="Disordered" evidence="2">
    <location>
        <begin position="1"/>
        <end position="77"/>
    </location>
</feature>